<feature type="transmembrane region" description="Helical" evidence="6">
    <location>
        <begin position="242"/>
        <end position="262"/>
    </location>
</feature>
<feature type="transmembrane region" description="Helical" evidence="6">
    <location>
        <begin position="101"/>
        <end position="119"/>
    </location>
</feature>
<feature type="transmembrane region" description="Helical" evidence="6">
    <location>
        <begin position="9"/>
        <end position="28"/>
    </location>
</feature>
<dbReference type="InterPro" id="IPR036259">
    <property type="entry name" value="MFS_trans_sf"/>
</dbReference>
<evidence type="ECO:0000256" key="6">
    <source>
        <dbReference type="SAM" id="Phobius"/>
    </source>
</evidence>
<feature type="region of interest" description="Disordered" evidence="5">
    <location>
        <begin position="420"/>
        <end position="447"/>
    </location>
</feature>
<feature type="transmembrane region" description="Helical" evidence="6">
    <location>
        <begin position="163"/>
        <end position="186"/>
    </location>
</feature>
<dbReference type="InterPro" id="IPR011701">
    <property type="entry name" value="MFS"/>
</dbReference>
<evidence type="ECO:0000313" key="9">
    <source>
        <dbReference type="Proteomes" id="UP001487305"/>
    </source>
</evidence>
<evidence type="ECO:0000256" key="4">
    <source>
        <dbReference type="ARBA" id="ARBA00023136"/>
    </source>
</evidence>
<feature type="transmembrane region" description="Helical" evidence="6">
    <location>
        <begin position="131"/>
        <end position="157"/>
    </location>
</feature>
<gene>
    <name evidence="8" type="ORF">AAA083_02360</name>
</gene>
<dbReference type="EMBL" id="JBBNOP010000001">
    <property type="protein sequence ID" value="MEQ3361814.1"/>
    <property type="molecule type" value="Genomic_DNA"/>
</dbReference>
<comment type="caution">
    <text evidence="8">The sequence shown here is derived from an EMBL/GenBank/DDBJ whole genome shotgun (WGS) entry which is preliminary data.</text>
</comment>
<reference evidence="8 9" key="1">
    <citation type="submission" date="2024-04" db="EMBL/GenBank/DDBJ databases">
        <title>Human intestinal bacterial collection.</title>
        <authorList>
            <person name="Pauvert C."/>
            <person name="Hitch T.C.A."/>
            <person name="Clavel T."/>
        </authorList>
    </citation>
    <scope>NUCLEOTIDE SEQUENCE [LARGE SCALE GENOMIC DNA]</scope>
    <source>
        <strain evidence="8 9">CLA-KB-H42</strain>
    </source>
</reference>
<keyword evidence="9" id="KW-1185">Reference proteome</keyword>
<sequence length="447" mass="47293">MGGSGRNRYAVLAVGTATMLMFGTIYAWSIFIPPLEAQFGWTRSQTSITFSIAMICLSLGMVSVGELSKRFSLKACFVVSTALIAFGLFMCRSVTELWQLYLFYGVCCGFGSGMSYTVWTTNVLAWFGDRIGFASGVLVMGFGMGAAVLGTFASWLIYSPLGWEAAFLAIAAIVVLEGLVAVRFIASPPARIAALAPKRDRVGVNLPGSRVVREPSFWLFCIWRSFVMGLGGAIIAEASVMMAGIGSSVGLATFAACCLGAGNGFGRPLGGVLYDRIGQFKTLVLLPACALAVSVAMIAAYVFRMPELLAAALLLEGVLYGMYAAINTSYMRNTFGQEHLAMNTGISAVVLAPFNLVFPLLAAAIFEASGEYLAFFLIVPAFSLLSLAAGALCRPANERLMKRCRAETAEEIEIEAEGGLGDGVSRAGDGAPSAEGGVDPWHGTPIR</sequence>
<evidence type="ECO:0000259" key="7">
    <source>
        <dbReference type="PROSITE" id="PS50850"/>
    </source>
</evidence>
<protein>
    <submittedName>
        <fullName evidence="8">MFS transporter</fullName>
    </submittedName>
</protein>
<name>A0ABV1J9R5_9ACTN</name>
<dbReference type="InterPro" id="IPR020846">
    <property type="entry name" value="MFS_dom"/>
</dbReference>
<feature type="transmembrane region" description="Helical" evidence="6">
    <location>
        <begin position="372"/>
        <end position="393"/>
    </location>
</feature>
<organism evidence="8 9">
    <name type="scientific">Raoultibacter massiliensis</name>
    <dbReference type="NCBI Taxonomy" id="1852371"/>
    <lineage>
        <taxon>Bacteria</taxon>
        <taxon>Bacillati</taxon>
        <taxon>Actinomycetota</taxon>
        <taxon>Coriobacteriia</taxon>
        <taxon>Eggerthellales</taxon>
        <taxon>Eggerthellaceae</taxon>
        <taxon>Raoultibacter</taxon>
    </lineage>
</organism>
<proteinExistence type="predicted"/>
<dbReference type="PANTHER" id="PTHR11360">
    <property type="entry name" value="MONOCARBOXYLATE TRANSPORTER"/>
    <property type="match status" value="1"/>
</dbReference>
<feature type="transmembrane region" description="Helical" evidence="6">
    <location>
        <begin position="346"/>
        <end position="366"/>
    </location>
</feature>
<accession>A0ABV1J9R5</accession>
<evidence type="ECO:0000256" key="3">
    <source>
        <dbReference type="ARBA" id="ARBA00022989"/>
    </source>
</evidence>
<keyword evidence="3 6" id="KW-1133">Transmembrane helix</keyword>
<feature type="transmembrane region" description="Helical" evidence="6">
    <location>
        <begin position="48"/>
        <end position="68"/>
    </location>
</feature>
<feature type="transmembrane region" description="Helical" evidence="6">
    <location>
        <begin position="308"/>
        <end position="326"/>
    </location>
</feature>
<feature type="transmembrane region" description="Helical" evidence="6">
    <location>
        <begin position="283"/>
        <end position="302"/>
    </location>
</feature>
<feature type="domain" description="Major facilitator superfamily (MFS) profile" evidence="7">
    <location>
        <begin position="10"/>
        <end position="398"/>
    </location>
</feature>
<feature type="transmembrane region" description="Helical" evidence="6">
    <location>
        <begin position="75"/>
        <end position="95"/>
    </location>
</feature>
<dbReference type="RefSeq" id="WP_102375281.1">
    <property type="nucleotide sequence ID" value="NZ_JBBNOP010000001.1"/>
</dbReference>
<comment type="subcellular location">
    <subcellularLocation>
        <location evidence="1">Cell membrane</location>
        <topology evidence="1">Multi-pass membrane protein</topology>
    </subcellularLocation>
</comment>
<evidence type="ECO:0000313" key="8">
    <source>
        <dbReference type="EMBL" id="MEQ3361814.1"/>
    </source>
</evidence>
<keyword evidence="2 6" id="KW-0812">Transmembrane</keyword>
<dbReference type="Proteomes" id="UP001487305">
    <property type="component" value="Unassembled WGS sequence"/>
</dbReference>
<feature type="transmembrane region" description="Helical" evidence="6">
    <location>
        <begin position="217"/>
        <end position="236"/>
    </location>
</feature>
<dbReference type="Gene3D" id="1.20.1250.20">
    <property type="entry name" value="MFS general substrate transporter like domains"/>
    <property type="match status" value="2"/>
</dbReference>
<evidence type="ECO:0000256" key="1">
    <source>
        <dbReference type="ARBA" id="ARBA00004651"/>
    </source>
</evidence>
<dbReference type="SUPFAM" id="SSF103473">
    <property type="entry name" value="MFS general substrate transporter"/>
    <property type="match status" value="1"/>
</dbReference>
<dbReference type="PROSITE" id="PS50850">
    <property type="entry name" value="MFS"/>
    <property type="match status" value="1"/>
</dbReference>
<keyword evidence="4 6" id="KW-0472">Membrane</keyword>
<dbReference type="InterPro" id="IPR050327">
    <property type="entry name" value="Proton-linked_MCT"/>
</dbReference>
<evidence type="ECO:0000256" key="2">
    <source>
        <dbReference type="ARBA" id="ARBA00022692"/>
    </source>
</evidence>
<dbReference type="Pfam" id="PF07690">
    <property type="entry name" value="MFS_1"/>
    <property type="match status" value="1"/>
</dbReference>
<evidence type="ECO:0000256" key="5">
    <source>
        <dbReference type="SAM" id="MobiDB-lite"/>
    </source>
</evidence>